<organism evidence="1 2">
    <name type="scientific">Aureimonas jatrophae</name>
    <dbReference type="NCBI Taxonomy" id="1166073"/>
    <lineage>
        <taxon>Bacteria</taxon>
        <taxon>Pseudomonadati</taxon>
        <taxon>Pseudomonadota</taxon>
        <taxon>Alphaproteobacteria</taxon>
        <taxon>Hyphomicrobiales</taxon>
        <taxon>Aurantimonadaceae</taxon>
        <taxon>Aureimonas</taxon>
    </lineage>
</organism>
<name>A0A1H0ESD0_9HYPH</name>
<dbReference type="AlphaFoldDB" id="A0A1H0ESD0"/>
<dbReference type="RefSeq" id="WP_090670163.1">
    <property type="nucleotide sequence ID" value="NZ_FNIT01000002.1"/>
</dbReference>
<dbReference type="Proteomes" id="UP000198793">
    <property type="component" value="Unassembled WGS sequence"/>
</dbReference>
<accession>A0A1H0ESD0</accession>
<evidence type="ECO:0000313" key="2">
    <source>
        <dbReference type="Proteomes" id="UP000198793"/>
    </source>
</evidence>
<evidence type="ECO:0008006" key="3">
    <source>
        <dbReference type="Google" id="ProtNLM"/>
    </source>
</evidence>
<sequence length="163" mass="17382">MADGVFEATIRQFFTKHELGAPRFDQTGIVRLQIGDLAVNLSSDGHRGVIVQGRIGLLSRERSRRAAQLRDVLRSNTGLLLVNAAGTFISSGPGAGTESLMARALHRADGPPGGASLDEAIEDVLALMSHHAPILERWDGPAAGEALRRGSAPEPEEAIIFRL</sequence>
<protein>
    <recommendedName>
        <fullName evidence="3">Tir chaperone protein (CesT) family protein</fullName>
    </recommendedName>
</protein>
<dbReference type="EMBL" id="FNIT01000002">
    <property type="protein sequence ID" value="SDN85367.1"/>
    <property type="molecule type" value="Genomic_DNA"/>
</dbReference>
<dbReference type="Gene3D" id="3.30.1460.10">
    <property type="match status" value="1"/>
</dbReference>
<evidence type="ECO:0000313" key="1">
    <source>
        <dbReference type="EMBL" id="SDN85367.1"/>
    </source>
</evidence>
<keyword evidence="2" id="KW-1185">Reference proteome</keyword>
<gene>
    <name evidence="1" type="ORF">SAMN05192530_102200</name>
</gene>
<dbReference type="STRING" id="1166073.SAMN05192530_102200"/>
<reference evidence="1 2" key="1">
    <citation type="submission" date="2016-10" db="EMBL/GenBank/DDBJ databases">
        <authorList>
            <person name="de Groot N.N."/>
        </authorList>
    </citation>
    <scope>NUCLEOTIDE SEQUENCE [LARGE SCALE GENOMIC DNA]</scope>
    <source>
        <strain evidence="2">L7-484,KACC 16230,DSM 25025</strain>
    </source>
</reference>
<dbReference type="OrthoDB" id="9933680at2"/>
<proteinExistence type="predicted"/>